<keyword evidence="4 10" id="KW-0328">Glycosyltransferase</keyword>
<feature type="transmembrane region" description="Helical" evidence="10">
    <location>
        <begin position="389"/>
        <end position="406"/>
    </location>
</feature>
<dbReference type="AlphaFoldDB" id="A0A7M5VGQ9"/>
<dbReference type="EnsemblMetazoa" id="CLYHEMT011044.1">
    <property type="protein sequence ID" value="CLYHEMP011044.1"/>
    <property type="gene ID" value="CLYHEMG011044"/>
</dbReference>
<dbReference type="PANTHER" id="PTHR22760">
    <property type="entry name" value="GLYCOSYLTRANSFERASE"/>
    <property type="match status" value="1"/>
</dbReference>
<keyword evidence="6 10" id="KW-0812">Transmembrane</keyword>
<evidence type="ECO:0000256" key="3">
    <source>
        <dbReference type="ARBA" id="ARBA00007063"/>
    </source>
</evidence>
<evidence type="ECO:0000313" key="11">
    <source>
        <dbReference type="EnsemblMetazoa" id="CLYHEMP011044.1"/>
    </source>
</evidence>
<evidence type="ECO:0000256" key="8">
    <source>
        <dbReference type="ARBA" id="ARBA00022989"/>
    </source>
</evidence>
<keyword evidence="9 10" id="KW-0472">Membrane</keyword>
<dbReference type="GO" id="GO:0005789">
    <property type="term" value="C:endoplasmic reticulum membrane"/>
    <property type="evidence" value="ECO:0007669"/>
    <property type="project" value="UniProtKB-SubCell"/>
</dbReference>
<feature type="transmembrane region" description="Helical" evidence="10">
    <location>
        <begin position="192"/>
        <end position="218"/>
    </location>
</feature>
<dbReference type="GeneID" id="136803041"/>
<dbReference type="RefSeq" id="XP_066915895.1">
    <property type="nucleotide sequence ID" value="XM_067059794.1"/>
</dbReference>
<evidence type="ECO:0000256" key="1">
    <source>
        <dbReference type="ARBA" id="ARBA00004477"/>
    </source>
</evidence>
<dbReference type="OrthoDB" id="497541at2759"/>
<reference evidence="11" key="1">
    <citation type="submission" date="2021-01" db="UniProtKB">
        <authorList>
            <consortium name="EnsemblMetazoa"/>
        </authorList>
    </citation>
    <scope>IDENTIFICATION</scope>
</reference>
<dbReference type="InterPro" id="IPR005599">
    <property type="entry name" value="GPI_mannosylTrfase"/>
</dbReference>
<sequence length="590" mass="68621">MEGPRPRFGRKVQNVKTKTDNDASVGIAESKCWCPRLSVVFNVLLSARITASFLSNISDCDETFNYWEPTHYLMYESGFQTWEYSPEYAIRSYAYLYLYTMPAKIIKDLFLANKITVFYYVRFILGILCAACETYFFNSLLNQFGKHVARMYFLFAIINTGMFISSTAFLPSSFAMYSCLLAFGGWFDRNNAVAIFGIAIGTLLGWPFFAILGLPIAFDIIFRQGNLWKFILWSGAIFLAIMIPMVSLDSHYYGKQVIAPLNIFLYNVFGQGGPDLYGVESWTFYFINGFLNFNVTFIMALLSLPICIFCDYITQKKIGPLNLPTWIVLSPIYIWGLVFFTRPHKEERFLFPIYPLVIFSAVFALSKIQELYHHLLSAKNKLQHYSDSSNWLAIFVFVVYTIFSFSRSSALYIGYHAPLDVYPELTNLVTPYDPETKPMFHSEKKINVCVGREWYRFPSSFFLPENWELHFVKSQFAGQLPQPYQQGADATKIIPRNMNDMNKEEFSRYINVEKCHLLIDLDLPTASEHEKNYSQIKNKWQIIYSKKFLDASRSHQLYRAFYVPFLSEKHCTFVDYNILRRINLTPKRKA</sequence>
<evidence type="ECO:0000256" key="5">
    <source>
        <dbReference type="ARBA" id="ARBA00022679"/>
    </source>
</evidence>
<feature type="transmembrane region" description="Helical" evidence="10">
    <location>
        <begin position="153"/>
        <end position="186"/>
    </location>
</feature>
<dbReference type="Proteomes" id="UP000594262">
    <property type="component" value="Unplaced"/>
</dbReference>
<proteinExistence type="inferred from homology"/>
<name>A0A7M5VGQ9_9CNID</name>
<dbReference type="EC" id="2.4.1.-" evidence="10"/>
<feature type="transmembrane region" description="Helical" evidence="10">
    <location>
        <begin position="349"/>
        <end position="368"/>
    </location>
</feature>
<feature type="transmembrane region" description="Helical" evidence="10">
    <location>
        <begin position="284"/>
        <end position="309"/>
    </location>
</feature>
<keyword evidence="5" id="KW-0808">Transferase</keyword>
<comment type="subcellular location">
    <subcellularLocation>
        <location evidence="1 10">Endoplasmic reticulum membrane</location>
        <topology evidence="1 10">Multi-pass membrane protein</topology>
    </subcellularLocation>
</comment>
<accession>A0A7M5VGQ9</accession>
<feature type="transmembrane region" description="Helical" evidence="10">
    <location>
        <begin position="117"/>
        <end position="141"/>
    </location>
</feature>
<evidence type="ECO:0000256" key="7">
    <source>
        <dbReference type="ARBA" id="ARBA00022824"/>
    </source>
</evidence>
<dbReference type="Pfam" id="PF03901">
    <property type="entry name" value="Glyco_transf_22"/>
    <property type="match status" value="1"/>
</dbReference>
<evidence type="ECO:0000256" key="6">
    <source>
        <dbReference type="ARBA" id="ARBA00022692"/>
    </source>
</evidence>
<comment type="similarity">
    <text evidence="3 10">Belongs to the glycosyltransferase 22 family.</text>
</comment>
<keyword evidence="8 10" id="KW-1133">Transmembrane helix</keyword>
<dbReference type="UniPathway" id="UPA00378"/>
<evidence type="ECO:0000256" key="10">
    <source>
        <dbReference type="RuleBase" id="RU363075"/>
    </source>
</evidence>
<keyword evidence="12" id="KW-1185">Reference proteome</keyword>
<dbReference type="PANTHER" id="PTHR22760:SF2">
    <property type="entry name" value="ALPHA-1,2-MANNOSYLTRANSFERASE ALG9"/>
    <property type="match status" value="1"/>
</dbReference>
<evidence type="ECO:0000256" key="2">
    <source>
        <dbReference type="ARBA" id="ARBA00004922"/>
    </source>
</evidence>
<evidence type="ECO:0000256" key="9">
    <source>
        <dbReference type="ARBA" id="ARBA00023136"/>
    </source>
</evidence>
<dbReference type="GO" id="GO:0000026">
    <property type="term" value="F:alpha-1,2-mannosyltransferase activity"/>
    <property type="evidence" value="ECO:0007669"/>
    <property type="project" value="TreeGrafter"/>
</dbReference>
<evidence type="ECO:0000256" key="4">
    <source>
        <dbReference type="ARBA" id="ARBA00022676"/>
    </source>
</evidence>
<dbReference type="GO" id="GO:0006487">
    <property type="term" value="P:protein N-linked glycosylation"/>
    <property type="evidence" value="ECO:0007669"/>
    <property type="project" value="TreeGrafter"/>
</dbReference>
<protein>
    <recommendedName>
        <fullName evidence="10">Mannosyltransferase</fullName>
        <ecNumber evidence="10">2.4.1.-</ecNumber>
    </recommendedName>
</protein>
<organism evidence="11 12">
    <name type="scientific">Clytia hemisphaerica</name>
    <dbReference type="NCBI Taxonomy" id="252671"/>
    <lineage>
        <taxon>Eukaryota</taxon>
        <taxon>Metazoa</taxon>
        <taxon>Cnidaria</taxon>
        <taxon>Hydrozoa</taxon>
        <taxon>Hydroidolina</taxon>
        <taxon>Leptothecata</taxon>
        <taxon>Obeliida</taxon>
        <taxon>Clytiidae</taxon>
        <taxon>Clytia</taxon>
    </lineage>
</organism>
<feature type="transmembrane region" description="Helical" evidence="10">
    <location>
        <begin position="230"/>
        <end position="248"/>
    </location>
</feature>
<comment type="pathway">
    <text evidence="2">Protein modification; protein glycosylation.</text>
</comment>
<evidence type="ECO:0000313" key="12">
    <source>
        <dbReference type="Proteomes" id="UP000594262"/>
    </source>
</evidence>
<keyword evidence="7 10" id="KW-0256">Endoplasmic reticulum</keyword>
<feature type="transmembrane region" description="Helical" evidence="10">
    <location>
        <begin position="321"/>
        <end position="343"/>
    </location>
</feature>